<evidence type="ECO:0000256" key="3">
    <source>
        <dbReference type="ARBA" id="ARBA00022801"/>
    </source>
</evidence>
<dbReference type="Proteomes" id="UP000318017">
    <property type="component" value="Chromosome"/>
</dbReference>
<evidence type="ECO:0000259" key="7">
    <source>
        <dbReference type="PROSITE" id="PS51671"/>
    </source>
</evidence>
<dbReference type="Gene3D" id="1.10.3090.10">
    <property type="entry name" value="cca-adding enzyme, domain 2"/>
    <property type="match status" value="1"/>
</dbReference>
<dbReference type="EC" id="2.7.7.59" evidence="6"/>
<keyword evidence="5 6" id="KW-0511">Multifunctional enzyme</keyword>
<dbReference type="InterPro" id="IPR010043">
    <property type="entry name" value="UTase/UR"/>
</dbReference>
<dbReference type="SUPFAM" id="SSF81891">
    <property type="entry name" value="Poly A polymerase C-terminal region-like"/>
    <property type="match status" value="1"/>
</dbReference>
<comment type="activity regulation">
    <text evidence="6">Uridylyltransferase (UTase) activity is inhibited by glutamine, while glutamine activates uridylyl-removing (UR) activity.</text>
</comment>
<dbReference type="PROSITE" id="PS51831">
    <property type="entry name" value="HD"/>
    <property type="match status" value="1"/>
</dbReference>
<evidence type="ECO:0000256" key="1">
    <source>
        <dbReference type="ARBA" id="ARBA00022679"/>
    </source>
</evidence>
<reference evidence="9 10" key="1">
    <citation type="submission" date="2019-02" db="EMBL/GenBank/DDBJ databases">
        <title>Deep-cultivation of Planctomycetes and their phenomic and genomic characterization uncovers novel biology.</title>
        <authorList>
            <person name="Wiegand S."/>
            <person name="Jogler M."/>
            <person name="Boedeker C."/>
            <person name="Pinto D."/>
            <person name="Vollmers J."/>
            <person name="Rivas-Marin E."/>
            <person name="Kohn T."/>
            <person name="Peeters S.H."/>
            <person name="Heuer A."/>
            <person name="Rast P."/>
            <person name="Oberbeckmann S."/>
            <person name="Bunk B."/>
            <person name="Jeske O."/>
            <person name="Meyerdierks A."/>
            <person name="Storesund J.E."/>
            <person name="Kallscheuer N."/>
            <person name="Luecker S."/>
            <person name="Lage O.M."/>
            <person name="Pohl T."/>
            <person name="Merkel B.J."/>
            <person name="Hornburger P."/>
            <person name="Mueller R.-W."/>
            <person name="Bruemmer F."/>
            <person name="Labrenz M."/>
            <person name="Spormann A.M."/>
            <person name="Op den Camp H."/>
            <person name="Overmann J."/>
            <person name="Amann R."/>
            <person name="Jetten M.S.M."/>
            <person name="Mascher T."/>
            <person name="Medema M.H."/>
            <person name="Devos D.P."/>
            <person name="Kaster A.-K."/>
            <person name="Ovreas L."/>
            <person name="Rohde M."/>
            <person name="Galperin M.Y."/>
            <person name="Jogler C."/>
        </authorList>
    </citation>
    <scope>NUCLEOTIDE SEQUENCE [LARGE SCALE GENOMIC DNA]</scope>
    <source>
        <strain evidence="9 10">Q31a</strain>
    </source>
</reference>
<dbReference type="Pfam" id="PF08335">
    <property type="entry name" value="GlnD_UR_UTase"/>
    <property type="match status" value="1"/>
</dbReference>
<dbReference type="InterPro" id="IPR002912">
    <property type="entry name" value="ACT_dom"/>
</dbReference>
<dbReference type="EMBL" id="CP036298">
    <property type="protein sequence ID" value="QDV27838.1"/>
    <property type="molecule type" value="Genomic_DNA"/>
</dbReference>
<evidence type="ECO:0000256" key="5">
    <source>
        <dbReference type="ARBA" id="ARBA00023268"/>
    </source>
</evidence>
<comment type="catalytic activity">
    <reaction evidence="6">
        <text>[protein-PII]-L-tyrosine + UTP = [protein-PII]-uridylyl-L-tyrosine + diphosphate</text>
        <dbReference type="Rhea" id="RHEA:13673"/>
        <dbReference type="Rhea" id="RHEA-COMP:12147"/>
        <dbReference type="Rhea" id="RHEA-COMP:12148"/>
        <dbReference type="ChEBI" id="CHEBI:33019"/>
        <dbReference type="ChEBI" id="CHEBI:46398"/>
        <dbReference type="ChEBI" id="CHEBI:46858"/>
        <dbReference type="ChEBI" id="CHEBI:90602"/>
        <dbReference type="EC" id="2.7.7.59"/>
    </reaction>
</comment>
<dbReference type="SUPFAM" id="SSF81593">
    <property type="entry name" value="Nucleotidyltransferase substrate binding subunit/domain"/>
    <property type="match status" value="1"/>
</dbReference>
<dbReference type="PANTHER" id="PTHR47320:SF1">
    <property type="entry name" value="BIFUNCTIONAL URIDYLYLTRANSFERASE_URIDYLYL-REMOVING ENZYME"/>
    <property type="match status" value="1"/>
</dbReference>
<comment type="caution">
    <text evidence="6">Lacks conserved residue(s) required for the propagation of feature annotation.</text>
</comment>
<feature type="region of interest" description="Uridylyltransferase" evidence="6">
    <location>
        <begin position="1"/>
        <end position="335"/>
    </location>
</feature>
<comment type="function">
    <text evidence="6">Modifies, by uridylylation and deuridylylation, the PII regulatory proteins (GlnB and homologs), in response to the nitrogen status of the cell that GlnD senses through the glutamine level. Under low glutamine levels, catalyzes the conversion of the PII proteins and UTP to PII-UMP and PPi, while under higher glutamine levels, GlnD hydrolyzes PII-UMP to PII and UMP (deuridylylation). Thus, controls uridylylation state and activity of the PII proteins, and plays an important role in the regulation of nitrogen metabolism.</text>
</comment>
<keyword evidence="4 6" id="KW-0460">Magnesium</keyword>
<dbReference type="EC" id="3.1.4.-" evidence="6"/>
<gene>
    <name evidence="6 9" type="primary">glnD</name>
    <name evidence="9" type="ORF">Q31a_62310</name>
</gene>
<accession>A0A518GGZ8</accession>
<keyword evidence="10" id="KW-1185">Reference proteome</keyword>
<dbReference type="InterPro" id="IPR045865">
    <property type="entry name" value="ACT-like_dom_sf"/>
</dbReference>
<name>A0A518GGZ8_9BACT</name>
<dbReference type="GO" id="GO:0008081">
    <property type="term" value="F:phosphoric diester hydrolase activity"/>
    <property type="evidence" value="ECO:0007669"/>
    <property type="project" value="UniProtKB-UniRule"/>
</dbReference>
<evidence type="ECO:0000259" key="8">
    <source>
        <dbReference type="PROSITE" id="PS51831"/>
    </source>
</evidence>
<dbReference type="PROSITE" id="PS51671">
    <property type="entry name" value="ACT"/>
    <property type="match status" value="1"/>
</dbReference>
<comment type="catalytic activity">
    <reaction evidence="6">
        <text>[protein-PII]-uridylyl-L-tyrosine + H2O = [protein-PII]-L-tyrosine + UMP + H(+)</text>
        <dbReference type="Rhea" id="RHEA:48600"/>
        <dbReference type="Rhea" id="RHEA-COMP:12147"/>
        <dbReference type="Rhea" id="RHEA-COMP:12148"/>
        <dbReference type="ChEBI" id="CHEBI:15377"/>
        <dbReference type="ChEBI" id="CHEBI:15378"/>
        <dbReference type="ChEBI" id="CHEBI:46858"/>
        <dbReference type="ChEBI" id="CHEBI:57865"/>
        <dbReference type="ChEBI" id="CHEBI:90602"/>
    </reaction>
</comment>
<dbReference type="CDD" id="cd04899">
    <property type="entry name" value="ACT_ACR-UUR-like_2"/>
    <property type="match status" value="1"/>
</dbReference>
<feature type="domain" description="ACT" evidence="7">
    <location>
        <begin position="806"/>
        <end position="885"/>
    </location>
</feature>
<dbReference type="InterPro" id="IPR013546">
    <property type="entry name" value="PII_UdlTrfase/GS_AdlTrfase"/>
</dbReference>
<dbReference type="InterPro" id="IPR043519">
    <property type="entry name" value="NT_sf"/>
</dbReference>
<proteinExistence type="inferred from homology"/>
<comment type="domain">
    <text evidence="6">Has four distinct domains: an N-terminal nucleotidyltransferase (NT) domain responsible for UTase activity, a central HD domain that encodes UR activity, and two C-terminal ACT domains that seem to have a role in glutamine sensing.</text>
</comment>
<evidence type="ECO:0000256" key="4">
    <source>
        <dbReference type="ARBA" id="ARBA00022842"/>
    </source>
</evidence>
<evidence type="ECO:0000313" key="9">
    <source>
        <dbReference type="EMBL" id="QDV27838.1"/>
    </source>
</evidence>
<evidence type="ECO:0000313" key="10">
    <source>
        <dbReference type="Proteomes" id="UP000318017"/>
    </source>
</evidence>
<dbReference type="InterPro" id="IPR006674">
    <property type="entry name" value="HD_domain"/>
</dbReference>
<dbReference type="CDD" id="cd05401">
    <property type="entry name" value="NT_GlnE_GlnD_like"/>
    <property type="match status" value="1"/>
</dbReference>
<dbReference type="SUPFAM" id="SSF55021">
    <property type="entry name" value="ACT-like"/>
    <property type="match status" value="1"/>
</dbReference>
<dbReference type="SUPFAM" id="SSF81301">
    <property type="entry name" value="Nucleotidyltransferase"/>
    <property type="match status" value="1"/>
</dbReference>
<dbReference type="PANTHER" id="PTHR47320">
    <property type="entry name" value="BIFUNCTIONAL URIDYLYLTRANSFERASE/URIDYLYL-REMOVING ENZYME"/>
    <property type="match status" value="1"/>
</dbReference>
<comment type="similarity">
    <text evidence="6">Belongs to the GlnD family.</text>
</comment>
<protein>
    <recommendedName>
        <fullName evidence="6">Bifunctional uridylyltransferase/uridylyl-removing enzyme</fullName>
        <shortName evidence="6">UTase/UR</shortName>
    </recommendedName>
    <alternativeName>
        <fullName evidence="6">Bifunctional [protein-PII] modification enzyme</fullName>
    </alternativeName>
    <alternativeName>
        <fullName evidence="6">Bifunctional nitrogen sensor protein</fullName>
    </alternativeName>
    <domain>
        <recommendedName>
            <fullName evidence="6">[Protein-PII] uridylyltransferase</fullName>
            <shortName evidence="6">PII uridylyltransferase</shortName>
            <shortName evidence="6">UTase</shortName>
            <ecNumber evidence="6">2.7.7.59</ecNumber>
        </recommendedName>
    </domain>
    <domain>
        <recommendedName>
            <fullName evidence="6">[Protein-PII]-UMP uridylyl-removing enzyme</fullName>
            <shortName evidence="6">UR</shortName>
            <ecNumber evidence="6">3.1.4.-</ecNumber>
        </recommendedName>
    </domain>
</protein>
<keyword evidence="1 6" id="KW-0808">Transferase</keyword>
<feature type="domain" description="HD" evidence="8">
    <location>
        <begin position="453"/>
        <end position="570"/>
    </location>
</feature>
<evidence type="ECO:0000256" key="2">
    <source>
        <dbReference type="ARBA" id="ARBA00022695"/>
    </source>
</evidence>
<dbReference type="Gene3D" id="1.20.120.330">
    <property type="entry name" value="Nucleotidyltransferases domain 2"/>
    <property type="match status" value="1"/>
</dbReference>
<dbReference type="RefSeq" id="WP_197355862.1">
    <property type="nucleotide sequence ID" value="NZ_CP036298.1"/>
</dbReference>
<evidence type="ECO:0000256" key="6">
    <source>
        <dbReference type="HAMAP-Rule" id="MF_00277"/>
    </source>
</evidence>
<keyword evidence="2 6" id="KW-0548">Nucleotidyltransferase</keyword>
<dbReference type="PIRSF" id="PIRSF006288">
    <property type="entry name" value="PII_uridyltransf"/>
    <property type="match status" value="1"/>
</dbReference>
<sequence length="885" mass="100140">MPVIGGLPAAVIQSRKRLDEGRQKLRAQHDSGSPGLHVCVRLTDLVDSIVLDLFDLALEQSGMANSSGAFSLVAHGGYGRRDVAPFSDVDLMLLHSKSVATEAVSVARLLSQWIVDSGCQLGFSLRTPQQSWKLAWSDATVFSSLAESRLMAGSTELFATYIRGLRQGARRRSQKLIRKVEHARFEERRKYGETVFLLEPNIKRSRGGLRDIQLMRWIGFAKFGECDIERLAQLGHITPEDHQALRRGYQYLLRLRNQMHFTAGKSQDQLDRALQIRLAEWSGFEGEEGILPVEQFMKQYFEHTSEIRYSSAHFANSAKWQSPIAKSIEHTVAFPVRRDYRVGWRHVWATKSGLERLKRDPAAVLELMSVSSLFDKPIEHTTWREIRAAMLTRQAGDIDDVTIQRFMELLSSSGNLADQLRRLHELRVLEQIIPGMTHARCLLQFNQYHKYTVDAHSIQAVDCVTDLESDESLLGIMYRGLKNKAILHLALLIHDLGKGFAEDHSEVGRRIAAKTADRLCLSAQDKETLEFLVHQHLLLAHTAFRYDLSDNRAAVKFASVVGSSERLQLLLLLTYADLASVGPDVVNQWKVDLLLQLYYQTDSHFRDDKPGEGFRGEITSRREAILHAVPANINPGKDWWKGQIDALPIGYLMRTPPHLAVSELANLLELEHKPSLTWGRYIESQQAVEYTIATRQTGRPIGAFHRITGVISSLGMQINAADIHTQPGDIAWDRFLVEDQEYEGAPPQSRIDLVCQKINQSLNPESPAVPNFPMKWSSRGSKNSESLEIQPTQVRFDNSTSESHTIITLFAYDRLGLLYSVSKALFEMELILQFAKISTHLDQVVDVFYVTDMNHAKIEESTHLYMIRQRLLQAARSPLKSLKGS</sequence>
<dbReference type="GO" id="GO:0008773">
    <property type="term" value="F:[protein-PII] uridylyltransferase activity"/>
    <property type="evidence" value="ECO:0007669"/>
    <property type="project" value="UniProtKB-UniRule"/>
</dbReference>
<dbReference type="Pfam" id="PF24931">
    <property type="entry name" value="ACT_ACR9_3rd"/>
    <property type="match status" value="1"/>
</dbReference>
<keyword evidence="3 6" id="KW-0378">Hydrolase</keyword>
<dbReference type="KEGG" id="ahel:Q31a_62310"/>
<dbReference type="HAMAP" id="MF_00277">
    <property type="entry name" value="PII_uridylyl_transf"/>
    <property type="match status" value="1"/>
</dbReference>
<comment type="cofactor">
    <cofactor evidence="6">
        <name>Mg(2+)</name>
        <dbReference type="ChEBI" id="CHEBI:18420"/>
    </cofactor>
</comment>
<organism evidence="9 10">
    <name type="scientific">Aureliella helgolandensis</name>
    <dbReference type="NCBI Taxonomy" id="2527968"/>
    <lineage>
        <taxon>Bacteria</taxon>
        <taxon>Pseudomonadati</taxon>
        <taxon>Planctomycetota</taxon>
        <taxon>Planctomycetia</taxon>
        <taxon>Pirellulales</taxon>
        <taxon>Pirellulaceae</taxon>
        <taxon>Aureliella</taxon>
    </lineage>
</organism>
<dbReference type="AlphaFoldDB" id="A0A518GGZ8"/>
<dbReference type="GO" id="GO:0006808">
    <property type="term" value="P:regulation of nitrogen utilization"/>
    <property type="evidence" value="ECO:0007669"/>
    <property type="project" value="UniProtKB-UniRule"/>
</dbReference>